<sequence>MSPPLRLVLCAVLVSCTSLWSACAPSNELAPPGESPDTPNEGACQVDQDCPAPGLFFCDTVTSRCLAACRTQEDCTSARRGQYRLSQCDTNPLGCRCDNNRCVEALCSADAECEGSGKVCRNGRCAQAPEASAVRACRVAPDYVVGRKGTSVRFSVLAVDAAGRAVMVPSGATWTAVDASVQGGGEGVSSSFVLSAATEEAQASVQARVGSATCTARVRVLGAVTPGRLRAVVTDEQTGRPLPGAVVVAADALGAVTASARTDASGVATLAEPTGAGSISVFHRDFDFLTVAYAGSGGLEEPRHLALPLRRNPTDRYGGYKGTFRNMPTGLDMHTGLAGLSWPDGVTDPSASLLMGPTRRVTFTTLGGQTREATVPAGAYVVLPGTTLKVTDVSAQGLAGVCDATLAGVENPEAEMALGACGTRTAWALGGDIPLKSLPLLSSETMDVGQLLAQTLPVLRTFSSSVVRDVGFRLKVTPGAGTGAPDFSDQSHFVEVDHDFAADQRMELAFPFAIRVPALPRYLGEWMDSVAVLGVARVPERGVVPLGMGMAVNTTPADPNTDQQAGLPGPGLVLVRMAPAHHGLEGSPYELIVTASSSAAENDTDAATTGLASSVLIHRTLEKLPFDPKGSTPLVVSRPFLPVPEGLRLEGRQLRLEPPPESPPLPAMTVLRAVFSNRAQHRWVVLMDVASAENGLRLPIPPASVEEPTGRFEDRTYAGDHTGSRSPLGLQALALRRMGRPEGAALALRGLLEADGVDLAQLGALTVAWSSLNPTSP</sequence>
<keyword evidence="3" id="KW-1185">Reference proteome</keyword>
<name>A0ABY9WT05_9BACT</name>
<accession>A0ABY9WT05</accession>
<dbReference type="Proteomes" id="UP001611383">
    <property type="component" value="Chromosome"/>
</dbReference>
<dbReference type="InterPro" id="IPR008969">
    <property type="entry name" value="CarboxyPept-like_regulatory"/>
</dbReference>
<dbReference type="SUPFAM" id="SSF49464">
    <property type="entry name" value="Carboxypeptidase regulatory domain-like"/>
    <property type="match status" value="1"/>
</dbReference>
<feature type="signal peptide" evidence="1">
    <location>
        <begin position="1"/>
        <end position="24"/>
    </location>
</feature>
<protein>
    <submittedName>
        <fullName evidence="2">Carboxypeptidase regulatory-like domain-containing protein</fullName>
    </submittedName>
</protein>
<keyword evidence="1" id="KW-0732">Signal</keyword>
<feature type="chain" id="PRO_5045112338" evidence="1">
    <location>
        <begin position="25"/>
        <end position="777"/>
    </location>
</feature>
<evidence type="ECO:0000313" key="3">
    <source>
        <dbReference type="Proteomes" id="UP001611383"/>
    </source>
</evidence>
<evidence type="ECO:0000313" key="2">
    <source>
        <dbReference type="EMBL" id="WNG46790.1"/>
    </source>
</evidence>
<proteinExistence type="predicted"/>
<gene>
    <name evidence="2" type="ORF">F0U60_23715</name>
</gene>
<organism evidence="2 3">
    <name type="scientific">Archangium minus</name>
    <dbReference type="NCBI Taxonomy" id="83450"/>
    <lineage>
        <taxon>Bacteria</taxon>
        <taxon>Pseudomonadati</taxon>
        <taxon>Myxococcota</taxon>
        <taxon>Myxococcia</taxon>
        <taxon>Myxococcales</taxon>
        <taxon>Cystobacterineae</taxon>
        <taxon>Archangiaceae</taxon>
        <taxon>Archangium</taxon>
    </lineage>
</organism>
<evidence type="ECO:0000256" key="1">
    <source>
        <dbReference type="SAM" id="SignalP"/>
    </source>
</evidence>
<dbReference type="EMBL" id="CP043494">
    <property type="protein sequence ID" value="WNG46790.1"/>
    <property type="molecule type" value="Genomic_DNA"/>
</dbReference>
<dbReference type="PROSITE" id="PS51257">
    <property type="entry name" value="PROKAR_LIPOPROTEIN"/>
    <property type="match status" value="1"/>
</dbReference>
<dbReference type="RefSeq" id="WP_395823529.1">
    <property type="nucleotide sequence ID" value="NZ_CP043494.1"/>
</dbReference>
<reference evidence="2 3" key="1">
    <citation type="submission" date="2019-08" db="EMBL/GenBank/DDBJ databases">
        <title>Archangium and Cystobacter genomes.</title>
        <authorList>
            <person name="Chen I.-C.K."/>
            <person name="Wielgoss S."/>
        </authorList>
    </citation>
    <scope>NUCLEOTIDE SEQUENCE [LARGE SCALE GENOMIC DNA]</scope>
    <source>
        <strain evidence="2 3">Cbm 6</strain>
    </source>
</reference>